<name>A0A848KIC3_9NOCA</name>
<keyword evidence="3" id="KW-1185">Reference proteome</keyword>
<sequence>MTAAQIDVARAYVDALITHDGESVAFAPDAVRYEMGLKTGRSGRHLRRSLSRGPQYRVILGIRDFTATVEADVVHTEYLLDAGFLGRRITTVKVVEDFIIPADDLLIHRVDAKIGRPPRS</sequence>
<gene>
    <name evidence="2" type="ORF">FGL95_17385</name>
</gene>
<feature type="domain" description="DUF8021" evidence="1">
    <location>
        <begin position="3"/>
        <end position="112"/>
    </location>
</feature>
<comment type="caution">
    <text evidence="2">The sequence shown here is derived from an EMBL/GenBank/DDBJ whole genome shotgun (WGS) entry which is preliminary data.</text>
</comment>
<dbReference type="RefSeq" id="WP_169589167.1">
    <property type="nucleotide sequence ID" value="NZ_VCQU01000006.1"/>
</dbReference>
<dbReference type="InterPro" id="IPR058334">
    <property type="entry name" value="DUF8021"/>
</dbReference>
<evidence type="ECO:0000313" key="3">
    <source>
        <dbReference type="Proteomes" id="UP000535543"/>
    </source>
</evidence>
<dbReference type="Pfam" id="PF26061">
    <property type="entry name" value="DUF8021"/>
    <property type="match status" value="1"/>
</dbReference>
<proteinExistence type="predicted"/>
<dbReference type="AlphaFoldDB" id="A0A848KIC3"/>
<reference evidence="2 3" key="2">
    <citation type="submission" date="2020-06" db="EMBL/GenBank/DDBJ databases">
        <title>Antribacter stalactiti gen. nov., sp. nov., a new member of the family Nacardiaceae isolated from a cave.</title>
        <authorList>
            <person name="Kim I.S."/>
        </authorList>
    </citation>
    <scope>NUCLEOTIDE SEQUENCE [LARGE SCALE GENOMIC DNA]</scope>
    <source>
        <strain evidence="2 3">YC2-7</strain>
    </source>
</reference>
<dbReference type="EMBL" id="VCQU01000006">
    <property type="protein sequence ID" value="NMN96814.1"/>
    <property type="molecule type" value="Genomic_DNA"/>
</dbReference>
<protein>
    <recommendedName>
        <fullName evidence="1">DUF8021 domain-containing protein</fullName>
    </recommendedName>
</protein>
<reference evidence="2 3" key="1">
    <citation type="submission" date="2019-05" db="EMBL/GenBank/DDBJ databases">
        <authorList>
            <person name="Lee S.D."/>
        </authorList>
    </citation>
    <scope>NUCLEOTIDE SEQUENCE [LARGE SCALE GENOMIC DNA]</scope>
    <source>
        <strain evidence="2 3">YC2-7</strain>
    </source>
</reference>
<evidence type="ECO:0000313" key="2">
    <source>
        <dbReference type="EMBL" id="NMN96814.1"/>
    </source>
</evidence>
<evidence type="ECO:0000259" key="1">
    <source>
        <dbReference type="Pfam" id="PF26061"/>
    </source>
</evidence>
<organism evidence="2 3">
    <name type="scientific">Antrihabitans stalactiti</name>
    <dbReference type="NCBI Taxonomy" id="2584121"/>
    <lineage>
        <taxon>Bacteria</taxon>
        <taxon>Bacillati</taxon>
        <taxon>Actinomycetota</taxon>
        <taxon>Actinomycetes</taxon>
        <taxon>Mycobacteriales</taxon>
        <taxon>Nocardiaceae</taxon>
        <taxon>Antrihabitans</taxon>
    </lineage>
</organism>
<dbReference type="Proteomes" id="UP000535543">
    <property type="component" value="Unassembled WGS sequence"/>
</dbReference>
<accession>A0A848KIC3</accession>